<sequence>MKKIRISPSHASVPEALAPFLAAPDRPVPYRWWTRLSDRWAGRRDRVASRHQPTPEVAEADTPWLRRLIADCNNAVATGRVRTEALVSILDRERATLLGEIDQAKLAIADLTADLSHLDAVPITGDAVGPGEMYSSSEERLRRRRHERNQRSGRLNGLLGAARARLADAHKRVEIIEQERKSHWVVLQERTRVLTEYHQRRAATYTGALENRRSGQFWAVPQLEIPDWARADLGTGGRDGDAVAPILTLTGTN</sequence>
<dbReference type="AlphaFoldDB" id="A0A1M6KQJ2"/>
<dbReference type="Proteomes" id="UP000184512">
    <property type="component" value="Unassembled WGS sequence"/>
</dbReference>
<proteinExistence type="predicted"/>
<organism evidence="2 3">
    <name type="scientific">Tessaracoccus bendigoensis DSM 12906</name>
    <dbReference type="NCBI Taxonomy" id="1123357"/>
    <lineage>
        <taxon>Bacteria</taxon>
        <taxon>Bacillati</taxon>
        <taxon>Actinomycetota</taxon>
        <taxon>Actinomycetes</taxon>
        <taxon>Propionibacteriales</taxon>
        <taxon>Propionibacteriaceae</taxon>
        <taxon>Tessaracoccus</taxon>
    </lineage>
</organism>
<gene>
    <name evidence="2" type="ORF">SAMN02745244_02886</name>
</gene>
<reference evidence="3" key="1">
    <citation type="submission" date="2016-11" db="EMBL/GenBank/DDBJ databases">
        <authorList>
            <person name="Varghese N."/>
            <person name="Submissions S."/>
        </authorList>
    </citation>
    <scope>NUCLEOTIDE SEQUENCE [LARGE SCALE GENOMIC DNA]</scope>
    <source>
        <strain evidence="3">DSM 12906</strain>
    </source>
</reference>
<evidence type="ECO:0000256" key="1">
    <source>
        <dbReference type="SAM" id="MobiDB-lite"/>
    </source>
</evidence>
<dbReference type="RefSeq" id="WP_073189537.1">
    <property type="nucleotide sequence ID" value="NZ_FQZG01000062.1"/>
</dbReference>
<feature type="region of interest" description="Disordered" evidence="1">
    <location>
        <begin position="129"/>
        <end position="152"/>
    </location>
</feature>
<keyword evidence="3" id="KW-1185">Reference proteome</keyword>
<dbReference type="STRING" id="1123357.SAMN02745244_02886"/>
<accession>A0A1M6KQJ2</accession>
<dbReference type="OrthoDB" id="3729850at2"/>
<name>A0A1M6KQJ2_9ACTN</name>
<evidence type="ECO:0000313" key="3">
    <source>
        <dbReference type="Proteomes" id="UP000184512"/>
    </source>
</evidence>
<protein>
    <submittedName>
        <fullName evidence="2">Uncharacterized protein</fullName>
    </submittedName>
</protein>
<evidence type="ECO:0000313" key="2">
    <source>
        <dbReference type="EMBL" id="SHJ61181.1"/>
    </source>
</evidence>
<dbReference type="EMBL" id="FQZG01000062">
    <property type="protein sequence ID" value="SHJ61181.1"/>
    <property type="molecule type" value="Genomic_DNA"/>
</dbReference>